<reference evidence="1" key="1">
    <citation type="submission" date="2023-04" db="EMBL/GenBank/DDBJ databases">
        <title>Macrococci isolated from food, foodproducing animals, and human clinical materials.</title>
        <authorList>
            <person name="Maslanova I."/>
            <person name="Svec P."/>
            <person name="Sedlacek I."/>
            <person name="Novakova D."/>
            <person name="Keller J.E."/>
            <person name="Schwendener S."/>
            <person name="Finstrlova A."/>
            <person name="Botka T."/>
            <person name="Kovarovic V."/>
            <person name="Petras P."/>
            <person name="Perreten V."/>
            <person name="Pantucek R."/>
        </authorList>
    </citation>
    <scope>NUCLEOTIDE SEQUENCE</scope>
    <source>
        <strain evidence="1">NRL/St 21/332</strain>
    </source>
</reference>
<gene>
    <name evidence="1" type="ORF">QA541_02975</name>
</gene>
<sequence length="129" mass="15153">MNLKKNIELYQALLKDLIENGSTFEEANASERFVKEIVNERREFLKKLSNEELVYLECAMRIGIELLNQVEVNKLNDGVKVDFFNRKLNELKTSKDYGKTALYQLETKAKEKVSEALRVFEIEYKNIEI</sequence>
<dbReference type="AlphaFoldDB" id="A0AAU6RB06"/>
<organism evidence="1">
    <name type="scientific">Macrococcus psychrotolerans</name>
    <dbReference type="NCBI Taxonomy" id="3039389"/>
    <lineage>
        <taxon>Bacteria</taxon>
        <taxon>Bacillati</taxon>
        <taxon>Bacillota</taxon>
        <taxon>Bacilli</taxon>
        <taxon>Bacillales</taxon>
        <taxon>Staphylococcaceae</taxon>
        <taxon>Macrococcus</taxon>
    </lineage>
</organism>
<proteinExistence type="predicted"/>
<accession>A0AAU6RB06</accession>
<name>A0AAU6RB06_9STAP</name>
<evidence type="ECO:0000313" key="1">
    <source>
        <dbReference type="EMBL" id="WZE67235.1"/>
    </source>
</evidence>
<protein>
    <submittedName>
        <fullName evidence="1">Uncharacterized protein</fullName>
    </submittedName>
</protein>
<dbReference type="RefSeq" id="WP_420494260.1">
    <property type="nucleotide sequence ID" value="NZ_CP124577.1"/>
</dbReference>
<dbReference type="EMBL" id="CP124577">
    <property type="protein sequence ID" value="WZE67235.1"/>
    <property type="molecule type" value="Genomic_DNA"/>
</dbReference>